<name>A0AA35UUB2_LACSI</name>
<sequence>MNSENSRWKSDDVWNKDFHFNGVDKRNRFQSKRDQYHLRYDSQSFYITNFPKTILPSDLWCDCGCLVRGQDKGNKELDNVAMGNKEPVNVAIVLNSGDFIIRNKKLAYLAKARDFSTLSNLRMLCHDEGFVDFQIRYAWGLWVMF</sequence>
<dbReference type="AlphaFoldDB" id="A0AA35UUB2"/>
<dbReference type="Proteomes" id="UP001177003">
    <property type="component" value="Chromosome 0"/>
</dbReference>
<reference evidence="1" key="1">
    <citation type="submission" date="2023-04" db="EMBL/GenBank/DDBJ databases">
        <authorList>
            <person name="Vijverberg K."/>
            <person name="Xiong W."/>
            <person name="Schranz E."/>
        </authorList>
    </citation>
    <scope>NUCLEOTIDE SEQUENCE</scope>
</reference>
<protein>
    <submittedName>
        <fullName evidence="1">Uncharacterized protein</fullName>
    </submittedName>
</protein>
<proteinExistence type="predicted"/>
<evidence type="ECO:0000313" key="2">
    <source>
        <dbReference type="Proteomes" id="UP001177003"/>
    </source>
</evidence>
<dbReference type="EMBL" id="OX465086">
    <property type="protein sequence ID" value="CAI9264499.1"/>
    <property type="molecule type" value="Genomic_DNA"/>
</dbReference>
<organism evidence="1 2">
    <name type="scientific">Lactuca saligna</name>
    <name type="common">Willowleaf lettuce</name>
    <dbReference type="NCBI Taxonomy" id="75948"/>
    <lineage>
        <taxon>Eukaryota</taxon>
        <taxon>Viridiplantae</taxon>
        <taxon>Streptophyta</taxon>
        <taxon>Embryophyta</taxon>
        <taxon>Tracheophyta</taxon>
        <taxon>Spermatophyta</taxon>
        <taxon>Magnoliopsida</taxon>
        <taxon>eudicotyledons</taxon>
        <taxon>Gunneridae</taxon>
        <taxon>Pentapetalae</taxon>
        <taxon>asterids</taxon>
        <taxon>campanulids</taxon>
        <taxon>Asterales</taxon>
        <taxon>Asteraceae</taxon>
        <taxon>Cichorioideae</taxon>
        <taxon>Cichorieae</taxon>
        <taxon>Lactucinae</taxon>
        <taxon>Lactuca</taxon>
    </lineage>
</organism>
<evidence type="ECO:0000313" key="1">
    <source>
        <dbReference type="EMBL" id="CAI9264499.1"/>
    </source>
</evidence>
<keyword evidence="2" id="KW-1185">Reference proteome</keyword>
<gene>
    <name evidence="1" type="ORF">LSALG_LOCUS5147</name>
</gene>
<accession>A0AA35UUB2</accession>